<dbReference type="InterPro" id="IPR016181">
    <property type="entry name" value="Acyl_CoA_acyltransferase"/>
</dbReference>
<dbReference type="Gene3D" id="3.40.630.30">
    <property type="match status" value="1"/>
</dbReference>
<sequence>MDHPIVSTEAEYRIEACNTYDFLSEEYSTLFKGSNATAFQSPLWLHEFYHTLVPGHGAEPLIIKISSKGSDHPDAILPLVRETHFGIRIVQPADLGVADYNAIVGSEEKLTALANNPSVAEGILSAIQPYHLILFRKQRPCAFDAAKLLPGANITPNTSCSYEVDAGAGYDNWFTTSVSKNMRKGLKRKTNGFEKTHGKLEFAELCDERSIVDAFQLMRELREARYEANLFSRPEVFEFYQNIAVKGQRHGIASTFVSKFEDRILSIDFGVRHKSRFLFLLGAFYEEQDFQRYSLGLLGLNELIRREAEAGHTIFDFTIGDEPYKLSFGAEQIPLTNITVTSGPIGRLAFTAYQSRGPFRRTLKKLMPKFS</sequence>
<dbReference type="AlphaFoldDB" id="A0A5E8GW83"/>
<evidence type="ECO:0000259" key="1">
    <source>
        <dbReference type="Pfam" id="PF13480"/>
    </source>
</evidence>
<name>A0A5E8GW83_ROSAD</name>
<feature type="domain" description="BioF2-like acetyltransferase" evidence="1">
    <location>
        <begin position="181"/>
        <end position="325"/>
    </location>
</feature>
<evidence type="ECO:0000313" key="2">
    <source>
        <dbReference type="EMBL" id="EEE43660.1"/>
    </source>
</evidence>
<reference evidence="2 3" key="1">
    <citation type="submission" date="2008-01" db="EMBL/GenBank/DDBJ databases">
        <authorList>
            <person name="Wagner-Dobler I."/>
            <person name="Ferriera S."/>
            <person name="Johnson J."/>
            <person name="Kravitz S."/>
            <person name="Beeson K."/>
            <person name="Sutton G."/>
            <person name="Rogers Y.-H."/>
            <person name="Friedman R."/>
            <person name="Frazier M."/>
            <person name="Venter J.C."/>
        </authorList>
    </citation>
    <scope>NUCLEOTIDE SEQUENCE [LARGE SCALE GENOMIC DNA]</scope>
    <source>
        <strain evidence="3">DSM 17067 / NCIMB 14079 / DFL-11</strain>
    </source>
</reference>
<evidence type="ECO:0000313" key="3">
    <source>
        <dbReference type="Proteomes" id="UP000004703"/>
    </source>
</evidence>
<proteinExistence type="predicted"/>
<dbReference type="Pfam" id="PF13480">
    <property type="entry name" value="Acetyltransf_6"/>
    <property type="match status" value="1"/>
</dbReference>
<dbReference type="RefSeq" id="WP_008190059.1">
    <property type="nucleotide sequence ID" value="NZ_CM011002.1"/>
</dbReference>
<comment type="caution">
    <text evidence="2">The sequence shown here is derived from an EMBL/GenBank/DDBJ whole genome shotgun (WGS) entry which is preliminary data.</text>
</comment>
<dbReference type="SUPFAM" id="SSF55729">
    <property type="entry name" value="Acyl-CoA N-acyltransferases (Nat)"/>
    <property type="match status" value="1"/>
</dbReference>
<accession>A0A5E8GW83</accession>
<dbReference type="EMBL" id="ACCU02000004">
    <property type="protein sequence ID" value="EEE43660.1"/>
    <property type="molecule type" value="Genomic_DNA"/>
</dbReference>
<dbReference type="InterPro" id="IPR038740">
    <property type="entry name" value="BioF2-like_GNAT_dom"/>
</dbReference>
<organism evidence="2 3">
    <name type="scientific">Roseibium alexandrii (strain DSM 17067 / NCIMB 14079 / DFL-11)</name>
    <name type="common">Labrenzia alexandrii</name>
    <dbReference type="NCBI Taxonomy" id="244592"/>
    <lineage>
        <taxon>Bacteria</taxon>
        <taxon>Pseudomonadati</taxon>
        <taxon>Pseudomonadota</taxon>
        <taxon>Alphaproteobacteria</taxon>
        <taxon>Hyphomicrobiales</taxon>
        <taxon>Stappiaceae</taxon>
        <taxon>Roseibium</taxon>
    </lineage>
</organism>
<protein>
    <submittedName>
        <fullName evidence="2">Protein involved in cellulose biosynthesis (CelD)</fullName>
    </submittedName>
</protein>
<reference evidence="2 3" key="2">
    <citation type="submission" date="2013-04" db="EMBL/GenBank/DDBJ databases">
        <authorList>
            <person name="Fiebig A."/>
            <person name="Pradella S."/>
            <person name="Wagner-Doebler I."/>
        </authorList>
    </citation>
    <scope>NUCLEOTIDE SEQUENCE [LARGE SCALE GENOMIC DNA]</scope>
    <source>
        <strain evidence="3">DSM 17067 / NCIMB 14079 / DFL-11</strain>
    </source>
</reference>
<gene>
    <name evidence="2" type="ORF">SADFL11_946</name>
</gene>
<dbReference type="Proteomes" id="UP000004703">
    <property type="component" value="Chromosome"/>
</dbReference>